<gene>
    <name evidence="2" type="ORF">JTY93_27670</name>
</gene>
<dbReference type="RefSeq" id="WP_042857718.1">
    <property type="nucleotide sequence ID" value="NZ_CP070507.1"/>
</dbReference>
<evidence type="ECO:0000256" key="1">
    <source>
        <dbReference type="SAM" id="Phobius"/>
    </source>
</evidence>
<keyword evidence="1" id="KW-0812">Transmembrane</keyword>
<evidence type="ECO:0000313" key="2">
    <source>
        <dbReference type="EMBL" id="QSB42596.1"/>
    </source>
</evidence>
<accession>A0ABX7K4M1</accession>
<organism evidence="2 3">
    <name type="scientific">Pseudomonas hygromyciniae</name>
    <dbReference type="NCBI Taxonomy" id="2812000"/>
    <lineage>
        <taxon>Bacteria</taxon>
        <taxon>Pseudomonadati</taxon>
        <taxon>Pseudomonadota</taxon>
        <taxon>Gammaproteobacteria</taxon>
        <taxon>Pseudomonadales</taxon>
        <taxon>Pseudomonadaceae</taxon>
        <taxon>Pseudomonas</taxon>
    </lineage>
</organism>
<protein>
    <submittedName>
        <fullName evidence="2">Uncharacterized protein</fullName>
    </submittedName>
</protein>
<geneLocation type="plasmid" evidence="2 3">
    <name>pSDM007</name>
</geneLocation>
<evidence type="ECO:0000313" key="3">
    <source>
        <dbReference type="Proteomes" id="UP000663249"/>
    </source>
</evidence>
<feature type="transmembrane region" description="Helical" evidence="1">
    <location>
        <begin position="12"/>
        <end position="33"/>
    </location>
</feature>
<reference evidence="2 3" key="1">
    <citation type="submission" date="2021-02" db="EMBL/GenBank/DDBJ databases">
        <title>Genomic and phenotypic characterization of Pseudomonas hygromyciniae, a novel bacterial species discovered from a commercially purchased antibiotic vial.</title>
        <authorList>
            <person name="Turner T.L."/>
            <person name="Mitra S.D."/>
            <person name="Kochan T.J."/>
            <person name="Pincus N.B."/>
            <person name="Lebrun-Corbin M."/>
            <person name="Cheung B."/>
            <person name="Gatesy S.W."/>
            <person name="Afzal T."/>
            <person name="Ozer E.A."/>
            <person name="Hauser A.R."/>
        </authorList>
    </citation>
    <scope>NUCLEOTIDE SEQUENCE [LARGE SCALE GENOMIC DNA]</scope>
    <source>
        <strain evidence="2 3">SDM007</strain>
        <plasmid evidence="2 3">pSDM007</plasmid>
    </source>
</reference>
<dbReference type="PROSITE" id="PS51257">
    <property type="entry name" value="PROKAR_LIPOPROTEIN"/>
    <property type="match status" value="1"/>
</dbReference>
<sequence length="105" mass="11902">MEKTISPNQTKALFAWGWLLWIGCAFWLARFPWTDNAELSLKGLAFLILLPKAIQGFFYTITPKQNRFSDGYTDKHKRLPLYTALAAGIGLWFAVTGVYDLANSL</sequence>
<dbReference type="Proteomes" id="UP000663249">
    <property type="component" value="Plasmid pSDM007"/>
</dbReference>
<keyword evidence="1" id="KW-1133">Transmembrane helix</keyword>
<dbReference type="EMBL" id="CP070507">
    <property type="protein sequence ID" value="QSB42596.1"/>
    <property type="molecule type" value="Genomic_DNA"/>
</dbReference>
<feature type="transmembrane region" description="Helical" evidence="1">
    <location>
        <begin position="39"/>
        <end position="59"/>
    </location>
</feature>
<keyword evidence="2" id="KW-0614">Plasmid</keyword>
<proteinExistence type="predicted"/>
<name>A0ABX7K4M1_9PSED</name>
<feature type="transmembrane region" description="Helical" evidence="1">
    <location>
        <begin position="79"/>
        <end position="99"/>
    </location>
</feature>
<keyword evidence="3" id="KW-1185">Reference proteome</keyword>
<keyword evidence="1" id="KW-0472">Membrane</keyword>